<sequence>MFAAIFHRSNGMLGGGGQYLWMPNQPTAATSYPTMTPFPHSSVATLVTSAKCACNTSGLFSHQTADMFTAISIASMMTYFAVGCLVVTVFLATTLKSAQQKAARGERQSVGWPEIMFFVLSYPILVFMWPLLVIISLGWNAWGLEGEEDVEGVEDVEAGSKEGWSETSPLL</sequence>
<evidence type="ECO:0000313" key="2">
    <source>
        <dbReference type="EMBL" id="KAK9422521.1"/>
    </source>
</evidence>
<feature type="transmembrane region" description="Helical" evidence="1">
    <location>
        <begin position="67"/>
        <end position="95"/>
    </location>
</feature>
<dbReference type="Proteomes" id="UP001408356">
    <property type="component" value="Unassembled WGS sequence"/>
</dbReference>
<name>A0ABR2V6N9_9PEZI</name>
<feature type="transmembrane region" description="Helical" evidence="1">
    <location>
        <begin position="115"/>
        <end position="139"/>
    </location>
</feature>
<evidence type="ECO:0000256" key="1">
    <source>
        <dbReference type="SAM" id="Phobius"/>
    </source>
</evidence>
<comment type="caution">
    <text evidence="2">The sequence shown here is derived from an EMBL/GenBank/DDBJ whole genome shotgun (WGS) entry which is preliminary data.</text>
</comment>
<evidence type="ECO:0000313" key="3">
    <source>
        <dbReference type="Proteomes" id="UP001408356"/>
    </source>
</evidence>
<keyword evidence="1" id="KW-0472">Membrane</keyword>
<keyword evidence="3" id="KW-1185">Reference proteome</keyword>
<gene>
    <name evidence="2" type="ORF">SUNI508_00384</name>
</gene>
<proteinExistence type="predicted"/>
<protein>
    <submittedName>
        <fullName evidence="2">Uncharacterized protein</fullName>
    </submittedName>
</protein>
<reference evidence="2 3" key="1">
    <citation type="journal article" date="2024" name="J. Plant Pathol.">
        <title>Sequence and assembly of the genome of Seiridium unicorne, isolate CBS 538.82, causal agent of cypress canker disease.</title>
        <authorList>
            <person name="Scali E."/>
            <person name="Rocca G.D."/>
            <person name="Danti R."/>
            <person name="Garbelotto M."/>
            <person name="Barberini S."/>
            <person name="Baroncelli R."/>
            <person name="Emiliani G."/>
        </authorList>
    </citation>
    <scope>NUCLEOTIDE SEQUENCE [LARGE SCALE GENOMIC DNA]</scope>
    <source>
        <strain evidence="2 3">BM-138-508</strain>
    </source>
</reference>
<organism evidence="2 3">
    <name type="scientific">Seiridium unicorne</name>
    <dbReference type="NCBI Taxonomy" id="138068"/>
    <lineage>
        <taxon>Eukaryota</taxon>
        <taxon>Fungi</taxon>
        <taxon>Dikarya</taxon>
        <taxon>Ascomycota</taxon>
        <taxon>Pezizomycotina</taxon>
        <taxon>Sordariomycetes</taxon>
        <taxon>Xylariomycetidae</taxon>
        <taxon>Amphisphaeriales</taxon>
        <taxon>Sporocadaceae</taxon>
        <taxon>Seiridium</taxon>
    </lineage>
</organism>
<accession>A0ABR2V6N9</accession>
<dbReference type="EMBL" id="JARVKF010000112">
    <property type="protein sequence ID" value="KAK9422521.1"/>
    <property type="molecule type" value="Genomic_DNA"/>
</dbReference>
<keyword evidence="1" id="KW-0812">Transmembrane</keyword>
<keyword evidence="1" id="KW-1133">Transmembrane helix</keyword>